<dbReference type="SUPFAM" id="SSF53335">
    <property type="entry name" value="S-adenosyl-L-methionine-dependent methyltransferases"/>
    <property type="match status" value="1"/>
</dbReference>
<organism evidence="6 7">
    <name type="scientific">Tegillarca granosa</name>
    <name type="common">Malaysian cockle</name>
    <name type="synonym">Anadara granosa</name>
    <dbReference type="NCBI Taxonomy" id="220873"/>
    <lineage>
        <taxon>Eukaryota</taxon>
        <taxon>Metazoa</taxon>
        <taxon>Spiralia</taxon>
        <taxon>Lophotrochozoa</taxon>
        <taxon>Mollusca</taxon>
        <taxon>Bivalvia</taxon>
        <taxon>Autobranchia</taxon>
        <taxon>Pteriomorphia</taxon>
        <taxon>Arcoida</taxon>
        <taxon>Arcoidea</taxon>
        <taxon>Arcidae</taxon>
        <taxon>Tegillarca</taxon>
    </lineage>
</organism>
<sequence>MSKAKRILELGCLTGFGALGMAEALPADGVVITCEFDPYLQTLARTYVDKSPHGKKITIKSGPAKDTLLHLGEKGEKFNLIFMDADKDGYQEYYRIIFEKELLAPNGTIIVDNALGGGYPYSKELADPSRTMGVDIYKFNQMASKDPNVQRVSQNKY</sequence>
<evidence type="ECO:0000256" key="2">
    <source>
        <dbReference type="ARBA" id="ARBA00022679"/>
    </source>
</evidence>
<keyword evidence="3" id="KW-0949">S-adenosyl-L-methionine</keyword>
<dbReference type="EMBL" id="JARBDR010000657">
    <property type="protein sequence ID" value="KAJ8308454.1"/>
    <property type="molecule type" value="Genomic_DNA"/>
</dbReference>
<dbReference type="InterPro" id="IPR029063">
    <property type="entry name" value="SAM-dependent_MTases_sf"/>
</dbReference>
<keyword evidence="7" id="KW-1185">Reference proteome</keyword>
<dbReference type="PANTHER" id="PTHR10509:SF14">
    <property type="entry name" value="CAFFEOYL-COA O-METHYLTRANSFERASE 3-RELATED"/>
    <property type="match status" value="1"/>
</dbReference>
<dbReference type="InterPro" id="IPR002935">
    <property type="entry name" value="SAM_O-MeTrfase"/>
</dbReference>
<feature type="signal peptide" evidence="5">
    <location>
        <begin position="1"/>
        <end position="24"/>
    </location>
</feature>
<evidence type="ECO:0000256" key="1">
    <source>
        <dbReference type="ARBA" id="ARBA00022603"/>
    </source>
</evidence>
<accession>A0ABQ9ETD2</accession>
<dbReference type="Gene3D" id="3.40.50.150">
    <property type="entry name" value="Vaccinia Virus protein VP39"/>
    <property type="match status" value="1"/>
</dbReference>
<dbReference type="PROSITE" id="PS51682">
    <property type="entry name" value="SAM_OMT_I"/>
    <property type="match status" value="1"/>
</dbReference>
<gene>
    <name evidence="6" type="ORF">KUTeg_013328</name>
</gene>
<comment type="similarity">
    <text evidence="4">Belongs to the class I-like SAM-binding methyltransferase superfamily. Cation-dependent O-methyltransferase family.</text>
</comment>
<protein>
    <recommendedName>
        <fullName evidence="8">O-methyltransferase</fullName>
    </recommendedName>
</protein>
<evidence type="ECO:0000256" key="4">
    <source>
        <dbReference type="ARBA" id="ARBA00023453"/>
    </source>
</evidence>
<comment type="caution">
    <text evidence="6">The sequence shown here is derived from an EMBL/GenBank/DDBJ whole genome shotgun (WGS) entry which is preliminary data.</text>
</comment>
<evidence type="ECO:0000313" key="6">
    <source>
        <dbReference type="EMBL" id="KAJ8308454.1"/>
    </source>
</evidence>
<evidence type="ECO:0000256" key="5">
    <source>
        <dbReference type="SAM" id="SignalP"/>
    </source>
</evidence>
<reference evidence="6 7" key="1">
    <citation type="submission" date="2022-12" db="EMBL/GenBank/DDBJ databases">
        <title>Chromosome-level genome of Tegillarca granosa.</title>
        <authorList>
            <person name="Kim J."/>
        </authorList>
    </citation>
    <scope>NUCLEOTIDE SEQUENCE [LARGE SCALE GENOMIC DNA]</scope>
    <source>
        <strain evidence="6">Teg-2019</strain>
        <tissue evidence="6">Adductor muscle</tissue>
    </source>
</reference>
<evidence type="ECO:0008006" key="8">
    <source>
        <dbReference type="Google" id="ProtNLM"/>
    </source>
</evidence>
<keyword evidence="5" id="KW-0732">Signal</keyword>
<dbReference type="CDD" id="cd02440">
    <property type="entry name" value="AdoMet_MTases"/>
    <property type="match status" value="1"/>
</dbReference>
<dbReference type="PANTHER" id="PTHR10509">
    <property type="entry name" value="O-METHYLTRANSFERASE-RELATED"/>
    <property type="match status" value="1"/>
</dbReference>
<evidence type="ECO:0000313" key="7">
    <source>
        <dbReference type="Proteomes" id="UP001217089"/>
    </source>
</evidence>
<dbReference type="Pfam" id="PF01596">
    <property type="entry name" value="Methyltransf_3"/>
    <property type="match status" value="1"/>
</dbReference>
<name>A0ABQ9ETD2_TEGGR</name>
<evidence type="ECO:0000256" key="3">
    <source>
        <dbReference type="ARBA" id="ARBA00022691"/>
    </source>
</evidence>
<keyword evidence="1" id="KW-0489">Methyltransferase</keyword>
<proteinExistence type="inferred from homology"/>
<feature type="chain" id="PRO_5047441416" description="O-methyltransferase" evidence="5">
    <location>
        <begin position="25"/>
        <end position="157"/>
    </location>
</feature>
<dbReference type="InterPro" id="IPR050362">
    <property type="entry name" value="Cation-dep_OMT"/>
</dbReference>
<keyword evidence="2" id="KW-0808">Transferase</keyword>
<dbReference type="Proteomes" id="UP001217089">
    <property type="component" value="Unassembled WGS sequence"/>
</dbReference>